<feature type="transmembrane region" description="Helical" evidence="1">
    <location>
        <begin position="59"/>
        <end position="80"/>
    </location>
</feature>
<dbReference type="Proteomes" id="UP000542342">
    <property type="component" value="Unassembled WGS sequence"/>
</dbReference>
<dbReference type="RefSeq" id="WP_194538200.1">
    <property type="nucleotide sequence ID" value="NZ_JACEFB010000007.1"/>
</dbReference>
<keyword evidence="1" id="KW-0472">Membrane</keyword>
<gene>
    <name evidence="2" type="ORF">H0921_11370</name>
</gene>
<accession>A0A7V8VEW4</accession>
<evidence type="ECO:0000256" key="1">
    <source>
        <dbReference type="SAM" id="Phobius"/>
    </source>
</evidence>
<dbReference type="AlphaFoldDB" id="A0A7V8VEW4"/>
<dbReference type="EMBL" id="JACEFB010000007">
    <property type="protein sequence ID" value="MBA2226760.1"/>
    <property type="molecule type" value="Genomic_DNA"/>
</dbReference>
<name>A0A7V8VEW4_9BACT</name>
<feature type="transmembrane region" description="Helical" evidence="1">
    <location>
        <begin position="152"/>
        <end position="171"/>
    </location>
</feature>
<evidence type="ECO:0000313" key="3">
    <source>
        <dbReference type="Proteomes" id="UP000542342"/>
    </source>
</evidence>
<organism evidence="2 3">
    <name type="scientific">Thermogemmata fonticola</name>
    <dbReference type="NCBI Taxonomy" id="2755323"/>
    <lineage>
        <taxon>Bacteria</taxon>
        <taxon>Pseudomonadati</taxon>
        <taxon>Planctomycetota</taxon>
        <taxon>Planctomycetia</taxon>
        <taxon>Gemmatales</taxon>
        <taxon>Gemmataceae</taxon>
        <taxon>Thermogemmata</taxon>
    </lineage>
</organism>
<feature type="transmembrane region" description="Helical" evidence="1">
    <location>
        <begin position="100"/>
        <end position="119"/>
    </location>
</feature>
<comment type="caution">
    <text evidence="2">The sequence shown here is derived from an EMBL/GenBank/DDBJ whole genome shotgun (WGS) entry which is preliminary data.</text>
</comment>
<keyword evidence="1" id="KW-1133">Transmembrane helix</keyword>
<evidence type="ECO:0000313" key="2">
    <source>
        <dbReference type="EMBL" id="MBA2226760.1"/>
    </source>
</evidence>
<sequence>MVHVEIQRCPHCRAEIDVRILGVCSRLGPSRQMCYRCGQVCFTDRREWRFMTISARLRYGFWSLMYIMVGATLGGGYFQWSVQLIGVGFRQGWMVDFSEPPFWIGFGTGFIVVGLVQVLRVAASIRRVRGCQDETEEIPSVPPSVLRWGWHLPVLALVAIPLFVCGIVALLRDFGR</sequence>
<keyword evidence="1" id="KW-0812">Transmembrane</keyword>
<protein>
    <submittedName>
        <fullName evidence="2">Uncharacterized protein</fullName>
    </submittedName>
</protein>
<reference evidence="2 3" key="1">
    <citation type="submission" date="2020-07" db="EMBL/GenBank/DDBJ databases">
        <title>Thermogemmata thermophila gen. nov., sp. nov., a novel moderate thermophilic planctomycete from a Kamchatka hot spring.</title>
        <authorList>
            <person name="Elcheninov A.G."/>
            <person name="Podosokorskaya O.A."/>
            <person name="Kovaleva O.L."/>
            <person name="Novikov A."/>
            <person name="Bonch-Osmolovskaya E.A."/>
            <person name="Toshchakov S.V."/>
            <person name="Kublanov I.V."/>
        </authorList>
    </citation>
    <scope>NUCLEOTIDE SEQUENCE [LARGE SCALE GENOMIC DNA]</scope>
    <source>
        <strain evidence="2 3">2918</strain>
    </source>
</reference>
<keyword evidence="3" id="KW-1185">Reference proteome</keyword>
<proteinExistence type="predicted"/>